<dbReference type="RefSeq" id="WP_192591043.1">
    <property type="nucleotide sequence ID" value="NZ_JADBEE010000001.1"/>
</dbReference>
<evidence type="ECO:0000313" key="11">
    <source>
        <dbReference type="Proteomes" id="UP000636579"/>
    </source>
</evidence>
<accession>A0ABR9J604</accession>
<dbReference type="EMBL" id="JADBEE010000001">
    <property type="protein sequence ID" value="MBE1514274.1"/>
    <property type="molecule type" value="Genomic_DNA"/>
</dbReference>
<feature type="transmembrane region" description="Helical" evidence="8">
    <location>
        <begin position="48"/>
        <end position="68"/>
    </location>
</feature>
<feature type="transmembrane region" description="Helical" evidence="8">
    <location>
        <begin position="226"/>
        <end position="249"/>
    </location>
</feature>
<feature type="transmembrane region" description="Helical" evidence="8">
    <location>
        <begin position="80"/>
        <end position="99"/>
    </location>
</feature>
<dbReference type="InterPro" id="IPR036259">
    <property type="entry name" value="MFS_trans_sf"/>
</dbReference>
<gene>
    <name evidence="10" type="ORF">H4W26_001029</name>
</gene>
<evidence type="ECO:0000256" key="3">
    <source>
        <dbReference type="ARBA" id="ARBA00022475"/>
    </source>
</evidence>
<keyword evidence="6 8" id="KW-0472">Membrane</keyword>
<keyword evidence="11" id="KW-1185">Reference proteome</keyword>
<name>A0ABR9J604_9MICC</name>
<evidence type="ECO:0000313" key="10">
    <source>
        <dbReference type="EMBL" id="MBE1514274.1"/>
    </source>
</evidence>
<reference evidence="10 11" key="1">
    <citation type="submission" date="2020-10" db="EMBL/GenBank/DDBJ databases">
        <title>Sequencing the genomes of 1000 actinobacteria strains.</title>
        <authorList>
            <person name="Klenk H.-P."/>
        </authorList>
    </citation>
    <scope>NUCLEOTIDE SEQUENCE [LARGE SCALE GENOMIC DNA]</scope>
    <source>
        <strain evidence="10 11">DSM 15474</strain>
    </source>
</reference>
<feature type="transmembrane region" description="Helical" evidence="8">
    <location>
        <begin position="299"/>
        <end position="321"/>
    </location>
</feature>
<dbReference type="Gene3D" id="1.20.1250.20">
    <property type="entry name" value="MFS general substrate transporter like domains"/>
    <property type="match status" value="1"/>
</dbReference>
<feature type="transmembrane region" description="Helical" evidence="8">
    <location>
        <begin position="105"/>
        <end position="126"/>
    </location>
</feature>
<dbReference type="InterPro" id="IPR004638">
    <property type="entry name" value="EmrB-like"/>
</dbReference>
<dbReference type="PANTHER" id="PTHR42718">
    <property type="entry name" value="MAJOR FACILITATOR SUPERFAMILY MULTIDRUG TRANSPORTER MFSC"/>
    <property type="match status" value="1"/>
</dbReference>
<dbReference type="InterPro" id="IPR020846">
    <property type="entry name" value="MFS_dom"/>
</dbReference>
<feature type="transmembrane region" description="Helical" evidence="8">
    <location>
        <begin position="270"/>
        <end position="293"/>
    </location>
</feature>
<dbReference type="PROSITE" id="PS50850">
    <property type="entry name" value="MFS"/>
    <property type="match status" value="1"/>
</dbReference>
<dbReference type="Gene3D" id="1.20.1720.10">
    <property type="entry name" value="Multidrug resistance protein D"/>
    <property type="match status" value="1"/>
</dbReference>
<dbReference type="PANTHER" id="PTHR42718:SF42">
    <property type="entry name" value="EXPORT PROTEIN"/>
    <property type="match status" value="1"/>
</dbReference>
<evidence type="ECO:0000256" key="5">
    <source>
        <dbReference type="ARBA" id="ARBA00022989"/>
    </source>
</evidence>
<dbReference type="Pfam" id="PF07690">
    <property type="entry name" value="MFS_1"/>
    <property type="match status" value="1"/>
</dbReference>
<feature type="transmembrane region" description="Helical" evidence="8">
    <location>
        <begin position="333"/>
        <end position="353"/>
    </location>
</feature>
<evidence type="ECO:0000256" key="1">
    <source>
        <dbReference type="ARBA" id="ARBA00004651"/>
    </source>
</evidence>
<evidence type="ECO:0000256" key="4">
    <source>
        <dbReference type="ARBA" id="ARBA00022692"/>
    </source>
</evidence>
<dbReference type="CDD" id="cd17321">
    <property type="entry name" value="MFS_MMR_MDR_like"/>
    <property type="match status" value="1"/>
</dbReference>
<keyword evidence="2" id="KW-0813">Transport</keyword>
<comment type="caution">
    <text evidence="10">The sequence shown here is derived from an EMBL/GenBank/DDBJ whole genome shotgun (WGS) entry which is preliminary data.</text>
</comment>
<evidence type="ECO:0000256" key="8">
    <source>
        <dbReference type="SAM" id="Phobius"/>
    </source>
</evidence>
<keyword evidence="3" id="KW-1003">Cell membrane</keyword>
<feature type="transmembrane region" description="Helical" evidence="8">
    <location>
        <begin position="12"/>
        <end position="36"/>
    </location>
</feature>
<keyword evidence="4 8" id="KW-0812">Transmembrane</keyword>
<feature type="domain" description="Major facilitator superfamily (MFS) profile" evidence="9">
    <location>
        <begin position="14"/>
        <end position="462"/>
    </location>
</feature>
<dbReference type="NCBIfam" id="TIGR00711">
    <property type="entry name" value="efflux_EmrB"/>
    <property type="match status" value="1"/>
</dbReference>
<feature type="transmembrane region" description="Helical" evidence="8">
    <location>
        <begin position="432"/>
        <end position="458"/>
    </location>
</feature>
<dbReference type="Proteomes" id="UP000636579">
    <property type="component" value="Unassembled WGS sequence"/>
</dbReference>
<evidence type="ECO:0000259" key="9">
    <source>
        <dbReference type="PROSITE" id="PS50850"/>
    </source>
</evidence>
<dbReference type="InterPro" id="IPR011701">
    <property type="entry name" value="MFS"/>
</dbReference>
<evidence type="ECO:0000256" key="2">
    <source>
        <dbReference type="ARBA" id="ARBA00022448"/>
    </source>
</evidence>
<feature type="transmembrane region" description="Helical" evidence="8">
    <location>
        <begin position="200"/>
        <end position="220"/>
    </location>
</feature>
<organism evidence="10 11">
    <name type="scientific">Nesterenkonia halotolerans</name>
    <dbReference type="NCBI Taxonomy" id="225325"/>
    <lineage>
        <taxon>Bacteria</taxon>
        <taxon>Bacillati</taxon>
        <taxon>Actinomycetota</taxon>
        <taxon>Actinomycetes</taxon>
        <taxon>Micrococcales</taxon>
        <taxon>Micrococcaceae</taxon>
        <taxon>Nesterenkonia</taxon>
    </lineage>
</organism>
<feature type="region of interest" description="Disordered" evidence="7">
    <location>
        <begin position="467"/>
        <end position="496"/>
    </location>
</feature>
<keyword evidence="5 8" id="KW-1133">Transmembrane helix</keyword>
<dbReference type="SUPFAM" id="SSF103473">
    <property type="entry name" value="MFS general substrate transporter"/>
    <property type="match status" value="1"/>
</dbReference>
<proteinExistence type="predicted"/>
<evidence type="ECO:0000256" key="6">
    <source>
        <dbReference type="ARBA" id="ARBA00023136"/>
    </source>
</evidence>
<sequence length="496" mass="50664">MSEIRMKTAPGRWILLATVLGSGIAGIDATVVNVALPTIGADLGTDFAALQWMVTGYTLTLASFILLGGSLGDRYGRRRIFVIGVVWFAVASLLCGLAPDAGLLIAARALQGIGGALLTPGSLAIIQASFSGEDRARAIGAWSGLGGVATAIGPFLGGWLVESVSWRWVFLINVPIAVAVVWIAARHVPETRDPDATGRLDIPGAVLGALALAGTTYALIEAPAQGVTAPAVLGSAAVGLVAAALFLLVEQRTEHPMLPLRIFRNRQFTATNAVTFLIYAVFGGTFFLLVLHLQVVAGFSPLASGIAMLPVTALMLLLSPWAGALSSRIGPRLPMTVGPLVCAVSLVLMLRIGQDASYLLDVLPPVFILGLGLSLLVAPLTATALSSVPERQVGLASGVNNAVARAAGLIAIAVLPAAVGLTGEVYSDPVQFAAGFDAACLIGAVVLVLGGLLAAFAIRDPGPAPVGTSEAAHPAHCAVDGPPTAPGALEDRPHQN</sequence>
<evidence type="ECO:0000256" key="7">
    <source>
        <dbReference type="SAM" id="MobiDB-lite"/>
    </source>
</evidence>
<feature type="transmembrane region" description="Helical" evidence="8">
    <location>
        <begin position="365"/>
        <end position="385"/>
    </location>
</feature>
<feature type="transmembrane region" description="Helical" evidence="8">
    <location>
        <begin position="138"/>
        <end position="160"/>
    </location>
</feature>
<feature type="transmembrane region" description="Helical" evidence="8">
    <location>
        <begin position="406"/>
        <end position="426"/>
    </location>
</feature>
<protein>
    <submittedName>
        <fullName evidence="10">EmrB/QacA subfamily drug resistance transporter</fullName>
    </submittedName>
</protein>
<feature type="transmembrane region" description="Helical" evidence="8">
    <location>
        <begin position="166"/>
        <end position="188"/>
    </location>
</feature>
<comment type="subcellular location">
    <subcellularLocation>
        <location evidence="1">Cell membrane</location>
        <topology evidence="1">Multi-pass membrane protein</topology>
    </subcellularLocation>
</comment>